<comment type="subunit">
    <text evidence="3">Homodimer.</text>
</comment>
<feature type="domain" description="Glycosyl transferase family 3" evidence="4">
    <location>
        <begin position="74"/>
        <end position="321"/>
    </location>
</feature>
<keyword evidence="3" id="KW-0057">Aromatic amino acid biosynthesis</keyword>
<dbReference type="Pfam" id="PF02885">
    <property type="entry name" value="Glycos_trans_3N"/>
    <property type="match status" value="1"/>
</dbReference>
<dbReference type="GO" id="GO:0004048">
    <property type="term" value="F:anthranilate phosphoribosyltransferase activity"/>
    <property type="evidence" value="ECO:0007669"/>
    <property type="project" value="UniProtKB-EC"/>
</dbReference>
<feature type="binding site" evidence="3">
    <location>
        <position position="111"/>
    </location>
    <ligand>
        <name>anthranilate</name>
        <dbReference type="ChEBI" id="CHEBI:16567"/>
        <label>1</label>
    </ligand>
</feature>
<keyword evidence="1 3" id="KW-0328">Glycosyltransferase</keyword>
<accession>A0ABS5JRX2</accession>
<name>A0ABS5JRX2_9BACT</name>
<keyword evidence="3" id="KW-0460">Magnesium</keyword>
<feature type="binding site" evidence="3">
    <location>
        <position position="120"/>
    </location>
    <ligand>
        <name>5-phospho-alpha-D-ribose 1-diphosphate</name>
        <dbReference type="ChEBI" id="CHEBI:58017"/>
    </ligand>
</feature>
<evidence type="ECO:0000259" key="5">
    <source>
        <dbReference type="Pfam" id="PF02885"/>
    </source>
</evidence>
<feature type="binding site" evidence="3">
    <location>
        <position position="166"/>
    </location>
    <ligand>
        <name>anthranilate</name>
        <dbReference type="ChEBI" id="CHEBI:16567"/>
        <label>2</label>
    </ligand>
</feature>
<dbReference type="HAMAP" id="MF_00211">
    <property type="entry name" value="TrpD"/>
    <property type="match status" value="1"/>
</dbReference>
<comment type="cofactor">
    <cofactor evidence="3">
        <name>Mg(2+)</name>
        <dbReference type="ChEBI" id="CHEBI:18420"/>
    </cofactor>
    <text evidence="3">Binds 2 magnesium ions per monomer.</text>
</comment>
<comment type="catalytic activity">
    <reaction evidence="3">
        <text>N-(5-phospho-beta-D-ribosyl)anthranilate + diphosphate = 5-phospho-alpha-D-ribose 1-diphosphate + anthranilate</text>
        <dbReference type="Rhea" id="RHEA:11768"/>
        <dbReference type="ChEBI" id="CHEBI:16567"/>
        <dbReference type="ChEBI" id="CHEBI:18277"/>
        <dbReference type="ChEBI" id="CHEBI:33019"/>
        <dbReference type="ChEBI" id="CHEBI:58017"/>
        <dbReference type="EC" id="2.4.2.18"/>
    </reaction>
</comment>
<feature type="binding site" evidence="3">
    <location>
        <begin position="108"/>
        <end position="116"/>
    </location>
    <ligand>
        <name>5-phospho-alpha-D-ribose 1-diphosphate</name>
        <dbReference type="ChEBI" id="CHEBI:58017"/>
    </ligand>
</feature>
<feature type="binding site" evidence="3">
    <location>
        <position position="225"/>
    </location>
    <ligand>
        <name>Mg(2+)</name>
        <dbReference type="ChEBI" id="CHEBI:18420"/>
        <label>1</label>
    </ligand>
</feature>
<dbReference type="Proteomes" id="UP000708576">
    <property type="component" value="Unassembled WGS sequence"/>
</dbReference>
<organism evidence="6 7">
    <name type="scientific">Carboxylicivirga linearis</name>
    <dbReference type="NCBI Taxonomy" id="1628157"/>
    <lineage>
        <taxon>Bacteria</taxon>
        <taxon>Pseudomonadati</taxon>
        <taxon>Bacteroidota</taxon>
        <taxon>Bacteroidia</taxon>
        <taxon>Marinilabiliales</taxon>
        <taxon>Marinilabiliaceae</taxon>
        <taxon>Carboxylicivirga</taxon>
    </lineage>
</organism>
<dbReference type="InterPro" id="IPR017459">
    <property type="entry name" value="Glycosyl_Trfase_fam3_N_dom"/>
</dbReference>
<evidence type="ECO:0000256" key="3">
    <source>
        <dbReference type="HAMAP-Rule" id="MF_00211"/>
    </source>
</evidence>
<evidence type="ECO:0000256" key="2">
    <source>
        <dbReference type="ARBA" id="ARBA00022679"/>
    </source>
</evidence>
<sequence length="331" mass="36303">MIKTILKELLNYKTLSRSQAKEMLVNIAAERYNQSEVVTFLTVFMMRPVTVDELSGFRDALLELCHRVDLSEFNTIDMCGTGGDGKNTFNVSTLSSLIVAGAGAKVAKHGNYGVSSSCGSSNVMEHLGYQFTSEEDKLKEQLDKANICFLHAPMFHPAMKAVGPIRRELGLKTFFNMLGPLVNPSFPQNQLVGVFSLELARIYQYIFQQGNKNYSIIHSLDGYDEISLTGDFKAITQDGEQLYSPNDFGMEAVKPEDIFGGDTVPEAADIFVKVLEGNGTKAQNSVVIANAASALQCYYPERSLEQCIEDAKKSLSDGKAAEVLSTLLSLS</sequence>
<keyword evidence="2 3" id="KW-0808">Transferase</keyword>
<evidence type="ECO:0000256" key="1">
    <source>
        <dbReference type="ARBA" id="ARBA00022676"/>
    </source>
</evidence>
<feature type="binding site" evidence="3">
    <location>
        <position position="80"/>
    </location>
    <ligand>
        <name>anthranilate</name>
        <dbReference type="ChEBI" id="CHEBI:16567"/>
        <label>1</label>
    </ligand>
</feature>
<evidence type="ECO:0000259" key="4">
    <source>
        <dbReference type="Pfam" id="PF00591"/>
    </source>
</evidence>
<evidence type="ECO:0000313" key="6">
    <source>
        <dbReference type="EMBL" id="MBS2097151.1"/>
    </source>
</evidence>
<dbReference type="NCBIfam" id="TIGR01245">
    <property type="entry name" value="trpD"/>
    <property type="match status" value="1"/>
</dbReference>
<feature type="binding site" evidence="3">
    <location>
        <begin position="90"/>
        <end position="93"/>
    </location>
    <ligand>
        <name>5-phospho-alpha-D-ribose 1-diphosphate</name>
        <dbReference type="ChEBI" id="CHEBI:58017"/>
    </ligand>
</feature>
<feature type="binding site" evidence="3">
    <location>
        <position position="224"/>
    </location>
    <ligand>
        <name>Mg(2+)</name>
        <dbReference type="ChEBI" id="CHEBI:18420"/>
        <label>2</label>
    </ligand>
</feature>
<dbReference type="SUPFAM" id="SSF47648">
    <property type="entry name" value="Nucleoside phosphorylase/phosphoribosyltransferase N-terminal domain"/>
    <property type="match status" value="1"/>
</dbReference>
<dbReference type="InterPro" id="IPR005940">
    <property type="entry name" value="Anthranilate_Pribosyl_Tfrase"/>
</dbReference>
<dbReference type="PANTHER" id="PTHR43285:SF2">
    <property type="entry name" value="ANTHRANILATE PHOSPHORIBOSYLTRANSFERASE"/>
    <property type="match status" value="1"/>
</dbReference>
<dbReference type="EMBL" id="JAGUCO010000001">
    <property type="protein sequence ID" value="MBS2097151.1"/>
    <property type="molecule type" value="Genomic_DNA"/>
</dbReference>
<feature type="domain" description="Glycosyl transferase family 3 N-terminal" evidence="5">
    <location>
        <begin position="3"/>
        <end position="64"/>
    </location>
</feature>
<dbReference type="Gene3D" id="1.20.970.10">
    <property type="entry name" value="Transferase, Pyrimidine Nucleoside Phosphorylase, Chain C"/>
    <property type="match status" value="1"/>
</dbReference>
<dbReference type="SUPFAM" id="SSF52418">
    <property type="entry name" value="Nucleoside phosphorylase/phosphoribosyltransferase catalytic domain"/>
    <property type="match status" value="1"/>
</dbReference>
<comment type="similarity">
    <text evidence="3">Belongs to the anthranilate phosphoribosyltransferase family.</text>
</comment>
<evidence type="ECO:0000313" key="7">
    <source>
        <dbReference type="Proteomes" id="UP000708576"/>
    </source>
</evidence>
<dbReference type="RefSeq" id="WP_212213105.1">
    <property type="nucleotide sequence ID" value="NZ_JAGUCO010000001.1"/>
</dbReference>
<keyword evidence="3" id="KW-0822">Tryptophan biosynthesis</keyword>
<dbReference type="InterPro" id="IPR000312">
    <property type="entry name" value="Glycosyl_Trfase_fam3"/>
</dbReference>
<comment type="function">
    <text evidence="3">Catalyzes the transfer of the phosphoribosyl group of 5-phosphorylribose-1-pyrophosphate (PRPP) to anthranilate to yield N-(5'-phosphoribosyl)-anthranilate (PRA).</text>
</comment>
<comment type="caution">
    <text evidence="6">The sequence shown here is derived from an EMBL/GenBank/DDBJ whole genome shotgun (WGS) entry which is preliminary data.</text>
</comment>
<protein>
    <recommendedName>
        <fullName evidence="3">Anthranilate phosphoribosyltransferase</fullName>
        <ecNumber evidence="3">2.4.2.18</ecNumber>
    </recommendedName>
</protein>
<feature type="binding site" evidence="3">
    <location>
        <position position="80"/>
    </location>
    <ligand>
        <name>5-phospho-alpha-D-ribose 1-diphosphate</name>
        <dbReference type="ChEBI" id="CHEBI:58017"/>
    </ligand>
</feature>
<dbReference type="Gene3D" id="3.40.1030.10">
    <property type="entry name" value="Nucleoside phosphorylase/phosphoribosyltransferase catalytic domain"/>
    <property type="match status" value="1"/>
</dbReference>
<feature type="binding site" evidence="3">
    <location>
        <begin position="83"/>
        <end position="84"/>
    </location>
    <ligand>
        <name>5-phospho-alpha-D-ribose 1-diphosphate</name>
        <dbReference type="ChEBI" id="CHEBI:58017"/>
    </ligand>
</feature>
<dbReference type="EC" id="2.4.2.18" evidence="3"/>
<comment type="caution">
    <text evidence="3">Lacks conserved residue(s) required for the propagation of feature annotation.</text>
</comment>
<dbReference type="InterPro" id="IPR036320">
    <property type="entry name" value="Glycosyl_Trfase_fam3_N_dom_sf"/>
</dbReference>
<feature type="binding site" evidence="3">
    <location>
        <position position="225"/>
    </location>
    <ligand>
        <name>Mg(2+)</name>
        <dbReference type="ChEBI" id="CHEBI:18420"/>
        <label>2</label>
    </ligand>
</feature>
<feature type="binding site" evidence="3">
    <location>
        <position position="88"/>
    </location>
    <ligand>
        <name>5-phospho-alpha-D-ribose 1-diphosphate</name>
        <dbReference type="ChEBI" id="CHEBI:58017"/>
    </ligand>
</feature>
<keyword evidence="7" id="KW-1185">Reference proteome</keyword>
<reference evidence="6 7" key="1">
    <citation type="journal article" date="2015" name="Int. J. Syst. Evol. Microbiol.">
        <title>Carboxylicivirga linearis sp. nov., isolated from a sea cucumber culture pond.</title>
        <authorList>
            <person name="Wang F.Q."/>
            <person name="Zhou Y.X."/>
            <person name="Lin X.Z."/>
            <person name="Chen G.J."/>
            <person name="Du Z.J."/>
        </authorList>
    </citation>
    <scope>NUCLEOTIDE SEQUENCE [LARGE SCALE GENOMIC DNA]</scope>
    <source>
        <strain evidence="6 7">FB218</strain>
    </source>
</reference>
<proteinExistence type="inferred from homology"/>
<dbReference type="Pfam" id="PF00591">
    <property type="entry name" value="Glycos_transf_3"/>
    <property type="match status" value="1"/>
</dbReference>
<keyword evidence="3" id="KW-0028">Amino-acid biosynthesis</keyword>
<dbReference type="PANTHER" id="PTHR43285">
    <property type="entry name" value="ANTHRANILATE PHOSPHORIBOSYLTRANSFERASE"/>
    <property type="match status" value="1"/>
</dbReference>
<keyword evidence="3" id="KW-0479">Metal-binding</keyword>
<comment type="pathway">
    <text evidence="3">Amino-acid biosynthesis; L-tryptophan biosynthesis; L-tryptophan from chorismate: step 2/5.</text>
</comment>
<gene>
    <name evidence="3 6" type="primary">trpD</name>
    <name evidence="6" type="ORF">KEM10_02600</name>
</gene>
<feature type="binding site" evidence="3">
    <location>
        <position position="92"/>
    </location>
    <ligand>
        <name>Mg(2+)</name>
        <dbReference type="ChEBI" id="CHEBI:18420"/>
        <label>1</label>
    </ligand>
</feature>
<dbReference type="InterPro" id="IPR035902">
    <property type="entry name" value="Nuc_phospho_transferase"/>
</dbReference>